<dbReference type="Pfam" id="PF18942">
    <property type="entry name" value="DUF5689"/>
    <property type="match status" value="1"/>
</dbReference>
<dbReference type="PROSITE" id="PS51257">
    <property type="entry name" value="PROKAR_LIPOPROTEIN"/>
    <property type="match status" value="1"/>
</dbReference>
<sequence length="277" mass="30127">MKKITLILAACMVLFTSGLVSCMDDFDVPVTGNAYGNNNIKDGRTISIANLKKKYASVISANGLQQITEETRIEGVIVGDDESGNIYKQLMIADESGIIVIGINNTGLYATCPVGQKMIIDCEGLYIGGYGELGQLGSVYNGKVGRMPGYMWEEHVRLLGEPNLFYPELAPKTLTAADLSSWDKAEAPILVNMNDVSFENADGEELYAEDKGGSQSAIEQNLVFEDGTKLVVRTSTYANFANDVLPQGKLNVTGLLSRYGNTWQLTLRSGEEVKRNN</sequence>
<feature type="domain" description="DUF5689" evidence="2">
    <location>
        <begin position="45"/>
        <end position="270"/>
    </location>
</feature>
<comment type="caution">
    <text evidence="3">The sequence shown here is derived from an EMBL/GenBank/DDBJ whole genome shotgun (WGS) entry which is preliminary data.</text>
</comment>
<accession>A0ABT4PDL5</accession>
<proteinExistence type="predicted"/>
<name>A0ABT4PDL5_9BACT</name>
<evidence type="ECO:0000313" key="4">
    <source>
        <dbReference type="Proteomes" id="UP001141933"/>
    </source>
</evidence>
<evidence type="ECO:0000256" key="1">
    <source>
        <dbReference type="SAM" id="SignalP"/>
    </source>
</evidence>
<dbReference type="EMBL" id="JAPZVM010000001">
    <property type="protein sequence ID" value="MCZ8371108.1"/>
    <property type="molecule type" value="Genomic_DNA"/>
</dbReference>
<feature type="chain" id="PRO_5045171303" evidence="1">
    <location>
        <begin position="23"/>
        <end position="277"/>
    </location>
</feature>
<reference evidence="3" key="1">
    <citation type="submission" date="2022-12" db="EMBL/GenBank/DDBJ databases">
        <title>Phocaeicola acetigenes sp. nov., isolated feces from a healthy human.</title>
        <authorList>
            <person name="Do H."/>
            <person name="Ha Y.B."/>
            <person name="Kim J.-S."/>
            <person name="Suh M.K."/>
            <person name="Kim H.S."/>
            <person name="Lee J.-S."/>
        </authorList>
    </citation>
    <scope>NUCLEOTIDE SEQUENCE</scope>
    <source>
        <strain evidence="3">KGMB11183</strain>
    </source>
</reference>
<keyword evidence="1" id="KW-0732">Signal</keyword>
<evidence type="ECO:0000259" key="2">
    <source>
        <dbReference type="Pfam" id="PF18942"/>
    </source>
</evidence>
<evidence type="ECO:0000313" key="3">
    <source>
        <dbReference type="EMBL" id="MCZ8371108.1"/>
    </source>
</evidence>
<dbReference type="InterPro" id="IPR043744">
    <property type="entry name" value="DUF5689"/>
</dbReference>
<protein>
    <submittedName>
        <fullName evidence="3">DUF5689 domain-containing protein</fullName>
    </submittedName>
</protein>
<keyword evidence="4" id="KW-1185">Reference proteome</keyword>
<gene>
    <name evidence="3" type="ORF">O6P32_00065</name>
</gene>
<dbReference type="RefSeq" id="WP_269876212.1">
    <property type="nucleotide sequence ID" value="NZ_JAPZVM010000001.1"/>
</dbReference>
<dbReference type="Proteomes" id="UP001141933">
    <property type="component" value="Unassembled WGS sequence"/>
</dbReference>
<organism evidence="3 4">
    <name type="scientific">Phocaeicola acetigenes</name>
    <dbReference type="NCBI Taxonomy" id="3016083"/>
    <lineage>
        <taxon>Bacteria</taxon>
        <taxon>Pseudomonadati</taxon>
        <taxon>Bacteroidota</taxon>
        <taxon>Bacteroidia</taxon>
        <taxon>Bacteroidales</taxon>
        <taxon>Bacteroidaceae</taxon>
        <taxon>Phocaeicola</taxon>
    </lineage>
</organism>
<feature type="signal peptide" evidence="1">
    <location>
        <begin position="1"/>
        <end position="22"/>
    </location>
</feature>